<feature type="compositionally biased region" description="Basic and acidic residues" evidence="6">
    <location>
        <begin position="147"/>
        <end position="158"/>
    </location>
</feature>
<dbReference type="Ensembl" id="ENSCPGT00000029289.1">
    <property type="protein sequence ID" value="ENSCPGP00000026817.1"/>
    <property type="gene ID" value="ENSCPGG00000018485.1"/>
</dbReference>
<accession>A0A8C3KTU0</accession>
<feature type="region of interest" description="Disordered" evidence="6">
    <location>
        <begin position="100"/>
        <end position="183"/>
    </location>
</feature>
<comment type="subcellular location">
    <subcellularLocation>
        <location evidence="1 5">Secreted</location>
    </subcellularLocation>
</comment>
<dbReference type="GO" id="GO:0006182">
    <property type="term" value="P:cGMP biosynthetic process"/>
    <property type="evidence" value="ECO:0007669"/>
    <property type="project" value="TreeGrafter"/>
</dbReference>
<feature type="compositionally biased region" description="Pro residues" evidence="6">
    <location>
        <begin position="63"/>
        <end position="72"/>
    </location>
</feature>
<reference evidence="7" key="1">
    <citation type="submission" date="2025-08" db="UniProtKB">
        <authorList>
            <consortium name="Ensembl"/>
        </authorList>
    </citation>
    <scope>IDENTIFICATION</scope>
</reference>
<evidence type="ECO:0000256" key="2">
    <source>
        <dbReference type="ARBA" id="ARBA00022525"/>
    </source>
</evidence>
<name>A0A8C3KTU0_9CHAR</name>
<feature type="compositionally biased region" description="Basic and acidic residues" evidence="6">
    <location>
        <begin position="126"/>
        <end position="137"/>
    </location>
</feature>
<dbReference type="GO" id="GO:0007168">
    <property type="term" value="P:receptor guanylyl cyclase signaling pathway"/>
    <property type="evidence" value="ECO:0007669"/>
    <property type="project" value="TreeGrafter"/>
</dbReference>
<proteinExistence type="inferred from homology"/>
<dbReference type="InterPro" id="IPR030480">
    <property type="entry name" value="Natr_peptide_CS"/>
</dbReference>
<evidence type="ECO:0000256" key="1">
    <source>
        <dbReference type="ARBA" id="ARBA00004613"/>
    </source>
</evidence>
<feature type="compositionally biased region" description="Low complexity" evidence="6">
    <location>
        <begin position="50"/>
        <end position="62"/>
    </location>
</feature>
<evidence type="ECO:0000256" key="3">
    <source>
        <dbReference type="ARBA" id="ARBA00022729"/>
    </source>
</evidence>
<dbReference type="PROSITE" id="PS00263">
    <property type="entry name" value="NATRIURETIC_PEPTIDE"/>
    <property type="match status" value="1"/>
</dbReference>
<organism evidence="7 8">
    <name type="scientific">Calidris pygmaea</name>
    <name type="common">Spoon-billed sandpiper</name>
    <dbReference type="NCBI Taxonomy" id="425635"/>
    <lineage>
        <taxon>Eukaryota</taxon>
        <taxon>Metazoa</taxon>
        <taxon>Chordata</taxon>
        <taxon>Craniata</taxon>
        <taxon>Vertebrata</taxon>
        <taxon>Euteleostomi</taxon>
        <taxon>Archelosauria</taxon>
        <taxon>Archosauria</taxon>
        <taxon>Dinosauria</taxon>
        <taxon>Saurischia</taxon>
        <taxon>Theropoda</taxon>
        <taxon>Coelurosauria</taxon>
        <taxon>Aves</taxon>
        <taxon>Neognathae</taxon>
        <taxon>Neoaves</taxon>
        <taxon>Charadriiformes</taxon>
        <taxon>Scolopacidae</taxon>
        <taxon>Calidris</taxon>
    </lineage>
</organism>
<feature type="compositionally biased region" description="Basic residues" evidence="6">
    <location>
        <begin position="172"/>
        <end position="182"/>
    </location>
</feature>
<feature type="region of interest" description="Disordered" evidence="6">
    <location>
        <begin position="1"/>
        <end position="72"/>
    </location>
</feature>
<evidence type="ECO:0000313" key="8">
    <source>
        <dbReference type="Proteomes" id="UP000694419"/>
    </source>
</evidence>
<dbReference type="GO" id="GO:0005576">
    <property type="term" value="C:extracellular region"/>
    <property type="evidence" value="ECO:0007669"/>
    <property type="project" value="UniProtKB-SubCell"/>
</dbReference>
<keyword evidence="2" id="KW-0964">Secreted</keyword>
<dbReference type="InterPro" id="IPR000663">
    <property type="entry name" value="Natr_peptide"/>
</dbReference>
<feature type="compositionally biased region" description="Low complexity" evidence="6">
    <location>
        <begin position="107"/>
        <end position="125"/>
    </location>
</feature>
<evidence type="ECO:0000256" key="4">
    <source>
        <dbReference type="ARBA" id="ARBA00022858"/>
    </source>
</evidence>
<comment type="similarity">
    <text evidence="5">Belongs to the natriuretic peptide family.</text>
</comment>
<reference evidence="7" key="2">
    <citation type="submission" date="2025-09" db="UniProtKB">
        <authorList>
            <consortium name="Ensembl"/>
        </authorList>
    </citation>
    <scope>IDENTIFICATION</scope>
</reference>
<evidence type="ECO:0000256" key="6">
    <source>
        <dbReference type="SAM" id="MobiDB-lite"/>
    </source>
</evidence>
<dbReference type="AlphaFoldDB" id="A0A8C3KTU0"/>
<evidence type="ECO:0000256" key="5">
    <source>
        <dbReference type="RuleBase" id="RU003686"/>
    </source>
</evidence>
<dbReference type="GO" id="GO:0005179">
    <property type="term" value="F:hormone activity"/>
    <property type="evidence" value="ECO:0007669"/>
    <property type="project" value="InterPro"/>
</dbReference>
<dbReference type="Proteomes" id="UP000694419">
    <property type="component" value="Unplaced"/>
</dbReference>
<keyword evidence="3" id="KW-0732">Signal</keyword>
<dbReference type="PANTHER" id="PTHR12167">
    <property type="entry name" value="C-TYPE NATRIURETIC PEPTIDE"/>
    <property type="match status" value="1"/>
</dbReference>
<evidence type="ECO:0000313" key="7">
    <source>
        <dbReference type="Ensembl" id="ENSCPGP00000026817.1"/>
    </source>
</evidence>
<protein>
    <submittedName>
        <fullName evidence="7">Natriuretic peptide C</fullName>
    </submittedName>
</protein>
<dbReference type="SMART" id="SM00183">
    <property type="entry name" value="NAT_PEP"/>
    <property type="match status" value="1"/>
</dbReference>
<keyword evidence="8" id="KW-1185">Reference proteome</keyword>
<dbReference type="PRINTS" id="PR00713">
    <property type="entry name" value="CNATPEPTIDE"/>
</dbReference>
<dbReference type="GO" id="GO:0097746">
    <property type="term" value="P:blood vessel diameter maintenance"/>
    <property type="evidence" value="ECO:0007669"/>
    <property type="project" value="UniProtKB-KW"/>
</dbReference>
<sequence>MTSPSRLGYKMNEAESPSSLARHFAGGKEGPRGYALNFDSRRSQPPPHQPRGSPWLPAAGLPLPTPLGPPLARPRRMQISPLLAGGLLLALLSVRLEAKPASQLPQKGSRSSAAAAGPPEGAAAAAEREKEREKERSGGGGGGSGPREAREARSESRPRAGWARLLQDPPGRRHKGLHKKGLGKGCFGLKLDRIGAMSGLGC</sequence>
<dbReference type="Pfam" id="PF00212">
    <property type="entry name" value="ANP"/>
    <property type="match status" value="1"/>
</dbReference>
<dbReference type="PANTHER" id="PTHR12167:SF2">
    <property type="entry name" value="C-TYPE NATRIURETIC PEPTIDE"/>
    <property type="match status" value="1"/>
</dbReference>
<keyword evidence="4 5" id="KW-0838">Vasoactive</keyword>
<dbReference type="PRINTS" id="PR00710">
    <property type="entry name" value="NATPEPTIDES"/>
</dbReference>
<dbReference type="InterPro" id="IPR002406">
    <property type="entry name" value="C_natriurtcpep"/>
</dbReference>